<proteinExistence type="predicted"/>
<dbReference type="EMBL" id="KJ094030">
    <property type="protein sequence ID" value="AHL19298.1"/>
    <property type="molecule type" value="Genomic_DNA"/>
</dbReference>
<evidence type="ECO:0000256" key="1">
    <source>
        <dbReference type="SAM" id="Coils"/>
    </source>
</evidence>
<keyword evidence="3" id="KW-1185">Reference proteome</keyword>
<evidence type="ECO:0000313" key="3">
    <source>
        <dbReference type="Proteomes" id="UP000026997"/>
    </source>
</evidence>
<dbReference type="InterPro" id="IPR055622">
    <property type="entry name" value="DUF7198"/>
</dbReference>
<organism evidence="2 3">
    <name type="scientific">Listeria phage LP-083-2</name>
    <dbReference type="NCBI Taxonomy" id="1458855"/>
    <lineage>
        <taxon>Viruses</taxon>
        <taxon>Duplodnaviria</taxon>
        <taxon>Heunggongvirae</taxon>
        <taxon>Uroviricota</taxon>
        <taxon>Caudoviricetes</taxon>
        <taxon>Herelleviridae</taxon>
        <taxon>Jasinskavirinae</taxon>
        <taxon>Pecentumvirus</taxon>
        <taxon>Pecentumvirus LP0832</taxon>
    </lineage>
</organism>
<dbReference type="OrthoDB" id="31793at10239"/>
<accession>A0A059T5Q5</accession>
<dbReference type="Pfam" id="PF23828">
    <property type="entry name" value="DUF7198"/>
    <property type="match status" value="1"/>
</dbReference>
<sequence length="212" mass="24435">MTIENTKTLEQTLNTVAEEKDYDLFLSTLAGVVKSLYKEYQFLRQDPAPEDKTSGNILIFQIFRGDPDGYAKDFDTLFKIAVDRNLEHRKISQKFFEWVEKGKFLELGDNIVISRDGTGVSSIVESVELKVFITFMTKSYAEEREDFLAKEKEKQEEAKKKEEERLALKEESYKSLGEATEMLNTLMEEQGVSPEELALALEQGKESYRNAR</sequence>
<reference evidence="2 3" key="1">
    <citation type="journal article" date="2014" name="Appl. Environ. Microbiol.">
        <title>Comparative genomic and morphological analysis of Listeria phages isolated from farm environments.</title>
        <authorList>
            <person name="Denes T."/>
            <person name="Vongkamjan K."/>
            <person name="Ackermann H.W."/>
            <person name="Moreno Switt A.I."/>
            <person name="Wiedmann M."/>
            <person name="den Bakker H.C."/>
        </authorList>
    </citation>
    <scope>NUCLEOTIDE SEQUENCE [LARGE SCALE GENOMIC DNA]</scope>
</reference>
<dbReference type="GeneID" id="19735657"/>
<name>A0A059T5Q5_9CAUD</name>
<dbReference type="Proteomes" id="UP000026997">
    <property type="component" value="Segment"/>
</dbReference>
<protein>
    <submittedName>
        <fullName evidence="2">Uncharacterized protein</fullName>
    </submittedName>
</protein>
<dbReference type="KEGG" id="vg:19735657"/>
<evidence type="ECO:0000313" key="2">
    <source>
        <dbReference type="EMBL" id="AHL19298.1"/>
    </source>
</evidence>
<gene>
    <name evidence="2" type="ORF">LP083-2_091</name>
</gene>
<keyword evidence="1" id="KW-0175">Coiled coil</keyword>
<dbReference type="RefSeq" id="YP_009044547.1">
    <property type="nucleotide sequence ID" value="NC_024383.1"/>
</dbReference>
<feature type="coiled-coil region" evidence="1">
    <location>
        <begin position="144"/>
        <end position="172"/>
    </location>
</feature>